<evidence type="ECO:0000313" key="3">
    <source>
        <dbReference type="Proteomes" id="UP000581769"/>
    </source>
</evidence>
<comment type="caution">
    <text evidence="2">The sequence shown here is derived from an EMBL/GenBank/DDBJ whole genome shotgun (WGS) entry which is preliminary data.</text>
</comment>
<name>A0A840J183_9PSEU</name>
<reference evidence="2 3" key="1">
    <citation type="submission" date="2020-08" db="EMBL/GenBank/DDBJ databases">
        <title>Sequencing the genomes of 1000 actinobacteria strains.</title>
        <authorList>
            <person name="Klenk H.-P."/>
        </authorList>
    </citation>
    <scope>NUCLEOTIDE SEQUENCE [LARGE SCALE GENOMIC DNA]</scope>
    <source>
        <strain evidence="2 3">DSM 45859</strain>
    </source>
</reference>
<protein>
    <submittedName>
        <fullName evidence="2">Lysyl-tRNA synthetase class 2</fullName>
        <ecNumber evidence="2">6.1.1.6</ecNumber>
    </submittedName>
</protein>
<sequence>MRRVPVESSVIRDVGYDPARRVCEVGFHSGVVYQYFLVPARVHREFLAAESHGRYLNLEIKPRFGFRRVD</sequence>
<dbReference type="RefSeq" id="WP_184781742.1">
    <property type="nucleotide sequence ID" value="NZ_JBHUKT010000036.1"/>
</dbReference>
<proteinExistence type="predicted"/>
<evidence type="ECO:0000313" key="2">
    <source>
        <dbReference type="EMBL" id="MBB4686964.1"/>
    </source>
</evidence>
<dbReference type="Pfam" id="PF13619">
    <property type="entry name" value="KTSC"/>
    <property type="match status" value="1"/>
</dbReference>
<keyword evidence="3" id="KW-1185">Reference proteome</keyword>
<keyword evidence="2" id="KW-0030">Aminoacyl-tRNA synthetase</keyword>
<evidence type="ECO:0000259" key="1">
    <source>
        <dbReference type="Pfam" id="PF13619"/>
    </source>
</evidence>
<dbReference type="Proteomes" id="UP000581769">
    <property type="component" value="Unassembled WGS sequence"/>
</dbReference>
<dbReference type="EMBL" id="JACHMG010000001">
    <property type="protein sequence ID" value="MBB4686964.1"/>
    <property type="molecule type" value="Genomic_DNA"/>
</dbReference>
<dbReference type="InterPro" id="IPR025309">
    <property type="entry name" value="KTSC_dom"/>
</dbReference>
<dbReference type="AlphaFoldDB" id="A0A840J183"/>
<accession>A0A840J183</accession>
<gene>
    <name evidence="2" type="ORF">BJY18_004449</name>
</gene>
<keyword evidence="2" id="KW-0436">Ligase</keyword>
<feature type="domain" description="KTSC" evidence="1">
    <location>
        <begin position="7"/>
        <end position="64"/>
    </location>
</feature>
<organism evidence="2 3">
    <name type="scientific">Amycolatopsis jiangsuensis</name>
    <dbReference type="NCBI Taxonomy" id="1181879"/>
    <lineage>
        <taxon>Bacteria</taxon>
        <taxon>Bacillati</taxon>
        <taxon>Actinomycetota</taxon>
        <taxon>Actinomycetes</taxon>
        <taxon>Pseudonocardiales</taxon>
        <taxon>Pseudonocardiaceae</taxon>
        <taxon>Amycolatopsis</taxon>
    </lineage>
</organism>
<dbReference type="EC" id="6.1.1.6" evidence="2"/>
<dbReference type="GO" id="GO:0004824">
    <property type="term" value="F:lysine-tRNA ligase activity"/>
    <property type="evidence" value="ECO:0007669"/>
    <property type="project" value="UniProtKB-EC"/>
</dbReference>